<dbReference type="RefSeq" id="XP_070911595.1">
    <property type="nucleotide sequence ID" value="XM_071055494.1"/>
</dbReference>
<dbReference type="GeneID" id="98170817"/>
<feature type="region of interest" description="Disordered" evidence="1">
    <location>
        <begin position="437"/>
        <end position="470"/>
    </location>
</feature>
<keyword evidence="3" id="KW-1185">Reference proteome</keyword>
<feature type="compositionally biased region" description="Low complexity" evidence="1">
    <location>
        <begin position="445"/>
        <end position="459"/>
    </location>
</feature>
<feature type="region of interest" description="Disordered" evidence="1">
    <location>
        <begin position="280"/>
        <end position="307"/>
    </location>
</feature>
<evidence type="ECO:0000313" key="3">
    <source>
        <dbReference type="Proteomes" id="UP001628179"/>
    </source>
</evidence>
<dbReference type="EMBL" id="BAAFSV010000001">
    <property type="protein sequence ID" value="GAB1309862.1"/>
    <property type="molecule type" value="Genomic_DNA"/>
</dbReference>
<evidence type="ECO:0000313" key="2">
    <source>
        <dbReference type="EMBL" id="GAB1309862.1"/>
    </source>
</evidence>
<proteinExistence type="predicted"/>
<gene>
    <name evidence="2" type="ORF">MFIFM68171_00072</name>
</gene>
<protein>
    <submittedName>
        <fullName evidence="2">Uncharacterized protein</fullName>
    </submittedName>
</protein>
<dbReference type="Proteomes" id="UP001628179">
    <property type="component" value="Unassembled WGS sequence"/>
</dbReference>
<sequence length="868" mass="94352">METISVSRLFDNVGMLDMVNKPLLGLARFGGPLKPIGEDISLLLETIFCLAVTTNQVGRRDDSAQSHTAIASPPFNSAIVEPVVEDAGACGLNIDVASSATPTEPTSDDINGVGQILIPTFTEVECNTSLGDPAKKIFITSKCLISIPTMSLPVDGNLGTAETAPVVIEPFSMNQAENLPAECVADGGNLDTNHAGNTDDPVSEDAHAVEGLVVADENAAPAVEDEEPAADVSSIMPIKDVPFEGNKIYQVVAPAAEKSAETLTGDLRAADISLVESVTSDNDLESHETLTTVSSNAEDEELKDAEPASITASYISTVFEDDFDSAASSVPDADFERFLKVDGAWSVPQLHQAGKAERDTTRERLISAPQFNLQRLILERASRSLSIDATGPTEVIHKPTDIASMVQKMRGIGANTSNAVLEPASNGGKAVGGLETEIPTDQIRSRSASSSSKGSKTSAEPIFDSVTRPSTPATEYCATRTPVEVKGEATADGVDFQTADVALAADLTKPEEPEHVEQEHIEQEHIEQEHIEQEHIEQDHVEQEHVEQENDILATYPVPGYLESELLFAVLPDGIVCWYWPEDDSMQLLTEAEHEQYQALRIDEDAGDDDETESTASSDFILDPEETLSDIGHPVIPEPGYYDEEAADSYLAPETIQSRISIEDSEWGEGSFIDENGHMCPRNELNIRSQAYAGRLARCTWLGWSSRENAPATLGPGLKLTTDDGTEYWLEDVQVYDYEYETDGEGEYYGPPPLEYTYEADYDDGGLLEQEDREAELNAPVPCLDVEVVVSMAAPELEVAPENAPEDVPEDDAQIVVEASEPGAEQAPVSSDSDRTPRWMTDYTYVENRRWEDMDDDYKEYLQASGTW</sequence>
<reference evidence="2 3" key="1">
    <citation type="submission" date="2024-09" db="EMBL/GenBank/DDBJ databases">
        <title>Itraconazole resistance in Madurella fahalii resulting from another homologue of gene encoding cytochrome P450 14-alpha sterol demethylase (CYP51).</title>
        <authorList>
            <person name="Yoshioka I."/>
            <person name="Fahal A.H."/>
            <person name="Kaneko S."/>
            <person name="Yaguchi T."/>
        </authorList>
    </citation>
    <scope>NUCLEOTIDE SEQUENCE [LARGE SCALE GENOMIC DNA]</scope>
    <source>
        <strain evidence="2 3">IFM 68171</strain>
    </source>
</reference>
<comment type="caution">
    <text evidence="2">The sequence shown here is derived from an EMBL/GenBank/DDBJ whole genome shotgun (WGS) entry which is preliminary data.</text>
</comment>
<feature type="region of interest" description="Disordered" evidence="1">
    <location>
        <begin position="818"/>
        <end position="837"/>
    </location>
</feature>
<evidence type="ECO:0000256" key="1">
    <source>
        <dbReference type="SAM" id="MobiDB-lite"/>
    </source>
</evidence>
<organism evidence="2 3">
    <name type="scientific">Madurella fahalii</name>
    <dbReference type="NCBI Taxonomy" id="1157608"/>
    <lineage>
        <taxon>Eukaryota</taxon>
        <taxon>Fungi</taxon>
        <taxon>Dikarya</taxon>
        <taxon>Ascomycota</taxon>
        <taxon>Pezizomycotina</taxon>
        <taxon>Sordariomycetes</taxon>
        <taxon>Sordariomycetidae</taxon>
        <taxon>Sordariales</taxon>
        <taxon>Sordariales incertae sedis</taxon>
        <taxon>Madurella</taxon>
    </lineage>
</organism>
<accession>A0ABQ0FWH6</accession>
<name>A0ABQ0FWH6_9PEZI</name>